<reference evidence="24" key="1">
    <citation type="submission" date="2016-06" db="UniProtKB">
        <authorList>
            <consortium name="WormBaseParasite"/>
        </authorList>
    </citation>
    <scope>IDENTIFICATION</scope>
</reference>
<evidence type="ECO:0000259" key="20">
    <source>
        <dbReference type="SMART" id="SM00079"/>
    </source>
</evidence>
<keyword evidence="10" id="KW-0675">Receptor</keyword>
<dbReference type="EMBL" id="UYRT01000040">
    <property type="protein sequence ID" value="VDK27233.1"/>
    <property type="molecule type" value="Genomic_DNA"/>
</dbReference>
<evidence type="ECO:0000313" key="22">
    <source>
        <dbReference type="EMBL" id="VDK27233.1"/>
    </source>
</evidence>
<evidence type="ECO:0000256" key="17">
    <source>
        <dbReference type="PIRSR" id="PIRSR601508-2"/>
    </source>
</evidence>
<keyword evidence="4 19" id="KW-0812">Transmembrane</keyword>
<sequence>MEFQQRLLIVSSVEEKPYVMRRSRPNGDTEYEGFCVDLLDRLAERLDFDYKIQIVSDAKYGEPINGTKHWNGIIGEILRGEVDMAVAPITVTAGRLEVVDFTDPFLQLGISMLMRQPDRRASSSLTSFLWPLSGSIWLYSAFAAIGTALSVIVVSILSPSESIAEFNVINSFWYLICILLRAGSGYNCQSASNRLISAVWWLFTLVLIAQYTANFAAVLTSFEELGNQTEYAFGSILGGSTMQFFKYSRLDTFRRIWERMANTTPSVFVTTNSEGVQRVLSERYVFLMESSSLEYQLAQNCNLSRVGTVVLGSNGYSIALPKGSKWREKLTRQILDFHEKGIIMLLKNKWWKKASHVEDCEEPVEMHKALGMEKVSGLFVLLGCGICSAVLFSFSEKLLFAVKVMRVYKKR</sequence>
<evidence type="ECO:0000313" key="23">
    <source>
        <dbReference type="Proteomes" id="UP000271098"/>
    </source>
</evidence>
<evidence type="ECO:0000256" key="10">
    <source>
        <dbReference type="ARBA" id="ARBA00023170"/>
    </source>
</evidence>
<dbReference type="Pfam" id="PF00060">
    <property type="entry name" value="Lig_chan"/>
    <property type="match status" value="1"/>
</dbReference>
<evidence type="ECO:0000256" key="18">
    <source>
        <dbReference type="PIRSR" id="PIRSR601508-3"/>
    </source>
</evidence>
<evidence type="ECO:0000256" key="8">
    <source>
        <dbReference type="ARBA" id="ARBA00023065"/>
    </source>
</evidence>
<evidence type="ECO:0000256" key="14">
    <source>
        <dbReference type="ARBA" id="ARBA00023303"/>
    </source>
</evidence>
<name>A0A183CUB9_9BILA</name>
<feature type="binding site" evidence="16">
    <location>
        <position position="289"/>
    </location>
    <ligand>
        <name>L-glutamate</name>
        <dbReference type="ChEBI" id="CHEBI:29985"/>
    </ligand>
</feature>
<feature type="transmembrane region" description="Helical" evidence="19">
    <location>
        <begin position="163"/>
        <end position="183"/>
    </location>
</feature>
<evidence type="ECO:0000259" key="21">
    <source>
        <dbReference type="SMART" id="SM00918"/>
    </source>
</evidence>
<feature type="transmembrane region" description="Helical" evidence="19">
    <location>
        <begin position="375"/>
        <end position="395"/>
    </location>
</feature>
<evidence type="ECO:0000256" key="9">
    <source>
        <dbReference type="ARBA" id="ARBA00023136"/>
    </source>
</evidence>
<keyword evidence="12" id="KW-0628">Postsynaptic cell membrane</keyword>
<feature type="domain" description="Ionotropic glutamate receptor L-glutamate and glycine-binding" evidence="21">
    <location>
        <begin position="17"/>
        <end position="79"/>
    </location>
</feature>
<feature type="transmembrane region" description="Helical" evidence="19">
    <location>
        <begin position="195"/>
        <end position="219"/>
    </location>
</feature>
<evidence type="ECO:0000256" key="19">
    <source>
        <dbReference type="SAM" id="Phobius"/>
    </source>
</evidence>
<dbReference type="Pfam" id="PF10613">
    <property type="entry name" value="Lig_chan-Glu_bd"/>
    <property type="match status" value="1"/>
</dbReference>
<dbReference type="PANTHER" id="PTHR18966">
    <property type="entry name" value="IONOTROPIC GLUTAMATE RECEPTOR"/>
    <property type="match status" value="1"/>
</dbReference>
<evidence type="ECO:0000256" key="4">
    <source>
        <dbReference type="ARBA" id="ARBA00022692"/>
    </source>
</evidence>
<comment type="subcellular location">
    <subcellularLocation>
        <location evidence="15">Postsynaptic cell membrane</location>
        <topology evidence="15">Multi-pass membrane protein</topology>
    </subcellularLocation>
</comment>
<keyword evidence="6 19" id="KW-1133">Transmembrane helix</keyword>
<dbReference type="CDD" id="cd13714">
    <property type="entry name" value="PBP2_iGluR_Kainate"/>
    <property type="match status" value="1"/>
</dbReference>
<keyword evidence="5" id="KW-0732">Signal</keyword>
<dbReference type="OrthoDB" id="5984008at2759"/>
<evidence type="ECO:0000256" key="13">
    <source>
        <dbReference type="ARBA" id="ARBA00023286"/>
    </source>
</evidence>
<keyword evidence="2" id="KW-0813">Transport</keyword>
<keyword evidence="7" id="KW-0770">Synapse</keyword>
<keyword evidence="14" id="KW-0407">Ion channel</keyword>
<keyword evidence="23" id="KW-1185">Reference proteome</keyword>
<proteinExistence type="inferred from homology"/>
<feature type="disulfide bond" evidence="18">
    <location>
        <begin position="301"/>
        <end position="360"/>
    </location>
</feature>
<keyword evidence="18" id="KW-1015">Disulfide bond</keyword>
<evidence type="ECO:0000256" key="3">
    <source>
        <dbReference type="ARBA" id="ARBA00022475"/>
    </source>
</evidence>
<feature type="binding site" evidence="16">
    <location>
        <position position="240"/>
    </location>
    <ligand>
        <name>L-glutamate</name>
        <dbReference type="ChEBI" id="CHEBI:29985"/>
    </ligand>
</feature>
<dbReference type="InterPro" id="IPR001508">
    <property type="entry name" value="Iono_Glu_rcpt_met"/>
</dbReference>
<evidence type="ECO:0000256" key="7">
    <source>
        <dbReference type="ARBA" id="ARBA00023018"/>
    </source>
</evidence>
<feature type="binding site" evidence="16">
    <location>
        <position position="90"/>
    </location>
    <ligand>
        <name>L-glutamate</name>
        <dbReference type="ChEBI" id="CHEBI:29985"/>
    </ligand>
</feature>
<dbReference type="WBParaSite" id="GPUH_0000005901-mRNA-1">
    <property type="protein sequence ID" value="GPUH_0000005901-mRNA-1"/>
    <property type="gene ID" value="GPUH_0000005901"/>
</dbReference>
<protein>
    <submittedName>
        <fullName evidence="24">Glutamate receptor</fullName>
    </submittedName>
</protein>
<feature type="binding site" evidence="16">
    <location>
        <position position="95"/>
    </location>
    <ligand>
        <name>L-glutamate</name>
        <dbReference type="ChEBI" id="CHEBI:29985"/>
    </ligand>
</feature>
<dbReference type="FunFam" id="3.40.190.10:FF:000024">
    <property type="entry name" value="Glutamate receptor, ionotropic, delta 1"/>
    <property type="match status" value="1"/>
</dbReference>
<dbReference type="SMART" id="SM00918">
    <property type="entry name" value="Lig_chan-Glu_bd"/>
    <property type="match status" value="1"/>
</dbReference>
<reference evidence="22 23" key="2">
    <citation type="submission" date="2018-11" db="EMBL/GenBank/DDBJ databases">
        <authorList>
            <consortium name="Pathogen Informatics"/>
        </authorList>
    </citation>
    <scope>NUCLEOTIDE SEQUENCE [LARGE SCALE GENOMIC DNA]</scope>
</reference>
<keyword evidence="9 19" id="KW-0472">Membrane</keyword>
<accession>A0A183CUB9</accession>
<evidence type="ECO:0000256" key="1">
    <source>
        <dbReference type="ARBA" id="ARBA00008685"/>
    </source>
</evidence>
<dbReference type="Gene3D" id="3.40.190.10">
    <property type="entry name" value="Periplasmic binding protein-like II"/>
    <property type="match status" value="2"/>
</dbReference>
<dbReference type="GO" id="GO:0038023">
    <property type="term" value="F:signaling receptor activity"/>
    <property type="evidence" value="ECO:0007669"/>
    <property type="project" value="InterPro"/>
</dbReference>
<dbReference type="Proteomes" id="UP000271098">
    <property type="component" value="Unassembled WGS sequence"/>
</dbReference>
<dbReference type="PRINTS" id="PR00177">
    <property type="entry name" value="NMDARECEPTOR"/>
</dbReference>
<evidence type="ECO:0000313" key="24">
    <source>
        <dbReference type="WBParaSite" id="GPUH_0000005901-mRNA-1"/>
    </source>
</evidence>
<keyword evidence="8" id="KW-0406">Ion transport</keyword>
<feature type="binding site" evidence="16">
    <location>
        <position position="241"/>
    </location>
    <ligand>
        <name>L-glutamate</name>
        <dbReference type="ChEBI" id="CHEBI:29985"/>
    </ligand>
</feature>
<dbReference type="SUPFAM" id="SSF53850">
    <property type="entry name" value="Periplasmic binding protein-like II"/>
    <property type="match status" value="1"/>
</dbReference>
<keyword evidence="11" id="KW-0325">Glycoprotein</keyword>
<dbReference type="FunFam" id="3.40.190.10:FF:000060">
    <property type="entry name" value="Glutamate receptor ionotropic, kainate 1"/>
    <property type="match status" value="1"/>
</dbReference>
<keyword evidence="13" id="KW-1071">Ligand-gated ion channel</keyword>
<dbReference type="InterPro" id="IPR015683">
    <property type="entry name" value="Ionotropic_Glu_rcpt"/>
</dbReference>
<feature type="transmembrane region" description="Helical" evidence="19">
    <location>
        <begin position="136"/>
        <end position="157"/>
    </location>
</feature>
<organism evidence="24">
    <name type="scientific">Gongylonema pulchrum</name>
    <dbReference type="NCBI Taxonomy" id="637853"/>
    <lineage>
        <taxon>Eukaryota</taxon>
        <taxon>Metazoa</taxon>
        <taxon>Ecdysozoa</taxon>
        <taxon>Nematoda</taxon>
        <taxon>Chromadorea</taxon>
        <taxon>Rhabditida</taxon>
        <taxon>Spirurina</taxon>
        <taxon>Spiruromorpha</taxon>
        <taxon>Spiruroidea</taxon>
        <taxon>Gongylonematidae</taxon>
        <taxon>Gongylonema</taxon>
    </lineage>
</organism>
<feature type="domain" description="Ionotropic glutamate receptor C-terminal" evidence="20">
    <location>
        <begin position="7"/>
        <end position="353"/>
    </location>
</feature>
<dbReference type="Gene3D" id="1.10.287.70">
    <property type="match status" value="1"/>
</dbReference>
<feature type="binding site" evidence="16">
    <location>
        <position position="88"/>
    </location>
    <ligand>
        <name>L-glutamate</name>
        <dbReference type="ChEBI" id="CHEBI:29985"/>
    </ligand>
</feature>
<evidence type="ECO:0000256" key="2">
    <source>
        <dbReference type="ARBA" id="ARBA00022448"/>
    </source>
</evidence>
<keyword evidence="3" id="KW-1003">Cell membrane</keyword>
<evidence type="ECO:0000256" key="5">
    <source>
        <dbReference type="ARBA" id="ARBA00022729"/>
    </source>
</evidence>
<evidence type="ECO:0000256" key="6">
    <source>
        <dbReference type="ARBA" id="ARBA00022989"/>
    </source>
</evidence>
<dbReference type="SMART" id="SM00079">
    <property type="entry name" value="PBPe"/>
    <property type="match status" value="1"/>
</dbReference>
<dbReference type="AlphaFoldDB" id="A0A183CUB9"/>
<evidence type="ECO:0000256" key="15">
    <source>
        <dbReference type="ARBA" id="ARBA00034104"/>
    </source>
</evidence>
<dbReference type="InterPro" id="IPR019594">
    <property type="entry name" value="Glu/Gly-bd"/>
</dbReference>
<comment type="similarity">
    <text evidence="1">Belongs to the glutamate-gated ion channel (TC 1.A.10.1) family.</text>
</comment>
<feature type="site" description="Interaction with the cone snail toxin Con-ikot-ikot" evidence="17">
    <location>
        <position position="246"/>
    </location>
</feature>
<dbReference type="GO" id="GO:0045211">
    <property type="term" value="C:postsynaptic membrane"/>
    <property type="evidence" value="ECO:0007669"/>
    <property type="project" value="UniProtKB-SubCell"/>
</dbReference>
<evidence type="ECO:0000256" key="11">
    <source>
        <dbReference type="ARBA" id="ARBA00023180"/>
    </source>
</evidence>
<gene>
    <name evidence="22" type="ORF">GPUH_LOCUS60</name>
</gene>
<dbReference type="GO" id="GO:0015276">
    <property type="term" value="F:ligand-gated monoatomic ion channel activity"/>
    <property type="evidence" value="ECO:0007669"/>
    <property type="project" value="InterPro"/>
</dbReference>
<evidence type="ECO:0000256" key="12">
    <source>
        <dbReference type="ARBA" id="ARBA00023257"/>
    </source>
</evidence>
<dbReference type="InterPro" id="IPR001320">
    <property type="entry name" value="Iontro_rcpt_C"/>
</dbReference>
<evidence type="ECO:0000256" key="16">
    <source>
        <dbReference type="PIRSR" id="PIRSR601508-1"/>
    </source>
</evidence>